<gene>
    <name evidence="1" type="ORF">FVW20_02825</name>
</gene>
<reference evidence="1 2" key="1">
    <citation type="submission" date="2019-08" db="EMBL/GenBank/DDBJ databases">
        <authorList>
            <person name="Luo N."/>
        </authorList>
    </citation>
    <scope>NUCLEOTIDE SEQUENCE [LARGE SCALE GENOMIC DNA]</scope>
    <source>
        <strain evidence="1 2">NCIMB 9442</strain>
    </source>
</reference>
<comment type="caution">
    <text evidence="1">The sequence shown here is derived from an EMBL/GenBank/DDBJ whole genome shotgun (WGS) entry which is preliminary data.</text>
</comment>
<accession>A0ABS0J0M8</accession>
<dbReference type="EMBL" id="VRYY01000059">
    <property type="protein sequence ID" value="MBG3875985.1"/>
    <property type="molecule type" value="Genomic_DNA"/>
</dbReference>
<dbReference type="Proteomes" id="UP001194469">
    <property type="component" value="Unassembled WGS sequence"/>
</dbReference>
<proteinExistence type="predicted"/>
<organism evidence="1 2">
    <name type="scientific">Nitratidesulfovibrio oxamicus</name>
    <dbReference type="NCBI Taxonomy" id="32016"/>
    <lineage>
        <taxon>Bacteria</taxon>
        <taxon>Pseudomonadati</taxon>
        <taxon>Thermodesulfobacteriota</taxon>
        <taxon>Desulfovibrionia</taxon>
        <taxon>Desulfovibrionales</taxon>
        <taxon>Desulfovibrionaceae</taxon>
        <taxon>Nitratidesulfovibrio</taxon>
    </lineage>
</organism>
<keyword evidence="2" id="KW-1185">Reference proteome</keyword>
<evidence type="ECO:0000313" key="1">
    <source>
        <dbReference type="EMBL" id="MBG3875985.1"/>
    </source>
</evidence>
<name>A0ABS0J0M8_9BACT</name>
<evidence type="ECO:0000313" key="2">
    <source>
        <dbReference type="Proteomes" id="UP001194469"/>
    </source>
</evidence>
<sequence length="286" mass="32487">MTHPASFLHITFRGAARPPRPRRTRPMLLALALWLACLGAWRPAHAEPLPAMQRVPVVAPEPEFFRNYMQRNHGWFQRLGIMDAEGRYPMVDTIPAGEYAPRSFARELYERADLTAFPSVFLPAASANKATFSALGVRYQAEEPYILFIEDKPWDQNLQISLTIPHIGSLDWDGNGLRDWLFSCRILLHNRNVDLGSFLLVLNPQPTGPLDVRVLRVSYSPPDDVLNFTTYYGTTARDYLFTIVRDKLPAIYPGWTPPARAEDLPWRDAPGMEGVGYVEHVDEGKK</sequence>
<protein>
    <submittedName>
        <fullName evidence="1">Uncharacterized protein</fullName>
    </submittedName>
</protein>